<protein>
    <submittedName>
        <fullName evidence="1">Uncharacterized protein</fullName>
    </submittedName>
</protein>
<dbReference type="Proteomes" id="UP000178377">
    <property type="component" value="Unassembled WGS sequence"/>
</dbReference>
<dbReference type="EMBL" id="MFEO01000026">
    <property type="protein sequence ID" value="OGE89187.1"/>
    <property type="molecule type" value="Genomic_DNA"/>
</dbReference>
<name>A0A1F5PGZ0_9BACT</name>
<evidence type="ECO:0000313" key="2">
    <source>
        <dbReference type="Proteomes" id="UP000178377"/>
    </source>
</evidence>
<proteinExistence type="predicted"/>
<accession>A0A1F5PGZ0</accession>
<gene>
    <name evidence="1" type="ORF">A2722_00420</name>
</gene>
<dbReference type="STRING" id="1817828.A2722_00420"/>
<dbReference type="AlphaFoldDB" id="A0A1F5PGZ0"/>
<comment type="caution">
    <text evidence="1">The sequence shown here is derived from an EMBL/GenBank/DDBJ whole genome shotgun (WGS) entry which is preliminary data.</text>
</comment>
<organism evidence="1 2">
    <name type="scientific">Candidatus Doudnabacteria bacterium RIFCSPHIGHO2_01_FULL_50_11</name>
    <dbReference type="NCBI Taxonomy" id="1817828"/>
    <lineage>
        <taxon>Bacteria</taxon>
        <taxon>Candidatus Doudnaibacteriota</taxon>
    </lineage>
</organism>
<sequence length="61" mass="6677">MAKYIKLNNDVGENTLQEGEKVAILCDSKLGLSFFKDKEIETSDLVVIREIPAPPDAVGRG</sequence>
<reference evidence="1 2" key="1">
    <citation type="journal article" date="2016" name="Nat. Commun.">
        <title>Thousands of microbial genomes shed light on interconnected biogeochemical processes in an aquifer system.</title>
        <authorList>
            <person name="Anantharaman K."/>
            <person name="Brown C.T."/>
            <person name="Hug L.A."/>
            <person name="Sharon I."/>
            <person name="Castelle C.J."/>
            <person name="Probst A.J."/>
            <person name="Thomas B.C."/>
            <person name="Singh A."/>
            <person name="Wilkins M.J."/>
            <person name="Karaoz U."/>
            <person name="Brodie E.L."/>
            <person name="Williams K.H."/>
            <person name="Hubbard S.S."/>
            <person name="Banfield J.F."/>
        </authorList>
    </citation>
    <scope>NUCLEOTIDE SEQUENCE [LARGE SCALE GENOMIC DNA]</scope>
</reference>
<evidence type="ECO:0000313" key="1">
    <source>
        <dbReference type="EMBL" id="OGE89187.1"/>
    </source>
</evidence>